<proteinExistence type="inferred from homology"/>
<keyword evidence="5" id="KW-0106">Calcium</keyword>
<dbReference type="PANTHER" id="PTHR42693">
    <property type="entry name" value="ARYLSULFATASE FAMILY MEMBER"/>
    <property type="match status" value="1"/>
</dbReference>
<dbReference type="GO" id="GO:0004065">
    <property type="term" value="F:arylsulfatase activity"/>
    <property type="evidence" value="ECO:0007669"/>
    <property type="project" value="TreeGrafter"/>
</dbReference>
<keyword evidence="3" id="KW-0479">Metal-binding</keyword>
<dbReference type="Gene3D" id="3.90.245.10">
    <property type="entry name" value="Ribonucleoside hydrolase-like"/>
    <property type="match status" value="1"/>
</dbReference>
<dbReference type="Pfam" id="PF00884">
    <property type="entry name" value="Sulfatase"/>
    <property type="match status" value="1"/>
</dbReference>
<dbReference type="InterPro" id="IPR050738">
    <property type="entry name" value="Sulfatase"/>
</dbReference>
<dbReference type="InterPro" id="IPR017850">
    <property type="entry name" value="Alkaline_phosphatase_core_sf"/>
</dbReference>
<comment type="similarity">
    <text evidence="2">Belongs to the IUNH family.</text>
</comment>
<dbReference type="CDD" id="cd16022">
    <property type="entry name" value="sulfatase_like"/>
    <property type="match status" value="1"/>
</dbReference>
<dbReference type="Pfam" id="PF01156">
    <property type="entry name" value="IU_nuc_hydro"/>
    <property type="match status" value="1"/>
</dbReference>
<feature type="domain" description="Sulfatase N-terminal" evidence="6">
    <location>
        <begin position="1022"/>
        <end position="1380"/>
    </location>
</feature>
<dbReference type="PROSITE" id="PS00523">
    <property type="entry name" value="SULFATASE_1"/>
    <property type="match status" value="1"/>
</dbReference>
<evidence type="ECO:0000256" key="3">
    <source>
        <dbReference type="ARBA" id="ARBA00022723"/>
    </source>
</evidence>
<dbReference type="Proteomes" id="UP000186817">
    <property type="component" value="Unassembled WGS sequence"/>
</dbReference>
<evidence type="ECO:0000256" key="5">
    <source>
        <dbReference type="ARBA" id="ARBA00022837"/>
    </source>
</evidence>
<evidence type="ECO:0000256" key="4">
    <source>
        <dbReference type="ARBA" id="ARBA00022801"/>
    </source>
</evidence>
<evidence type="ECO:0000259" key="7">
    <source>
        <dbReference type="Pfam" id="PF01156"/>
    </source>
</evidence>
<comment type="similarity">
    <text evidence="1">Belongs to the sulfatase family.</text>
</comment>
<keyword evidence="9" id="KW-1185">Reference proteome</keyword>
<accession>A0A1Q9CAU4</accession>
<feature type="domain" description="Inosine/uridine-preferring nucleoside hydrolase" evidence="7">
    <location>
        <begin position="633"/>
        <end position="977"/>
    </location>
</feature>
<evidence type="ECO:0000313" key="8">
    <source>
        <dbReference type="EMBL" id="OLP80053.1"/>
    </source>
</evidence>
<evidence type="ECO:0000256" key="2">
    <source>
        <dbReference type="ARBA" id="ARBA00009176"/>
    </source>
</evidence>
<name>A0A1Q9CAU4_SYMMI</name>
<organism evidence="8 9">
    <name type="scientific">Symbiodinium microadriaticum</name>
    <name type="common">Dinoflagellate</name>
    <name type="synonym">Zooxanthella microadriatica</name>
    <dbReference type="NCBI Taxonomy" id="2951"/>
    <lineage>
        <taxon>Eukaryota</taxon>
        <taxon>Sar</taxon>
        <taxon>Alveolata</taxon>
        <taxon>Dinophyceae</taxon>
        <taxon>Suessiales</taxon>
        <taxon>Symbiodiniaceae</taxon>
        <taxon>Symbiodinium</taxon>
    </lineage>
</organism>
<reference evidence="8 9" key="1">
    <citation type="submission" date="2016-02" db="EMBL/GenBank/DDBJ databases">
        <title>Genome analysis of coral dinoflagellate symbionts highlights evolutionary adaptations to a symbiotic lifestyle.</title>
        <authorList>
            <person name="Aranda M."/>
            <person name="Li Y."/>
            <person name="Liew Y.J."/>
            <person name="Baumgarten S."/>
            <person name="Simakov O."/>
            <person name="Wilson M."/>
            <person name="Piel J."/>
            <person name="Ashoor H."/>
            <person name="Bougouffa S."/>
            <person name="Bajic V.B."/>
            <person name="Ryu T."/>
            <person name="Ravasi T."/>
            <person name="Bayer T."/>
            <person name="Micklem G."/>
            <person name="Kim H."/>
            <person name="Bhak J."/>
            <person name="Lajeunesse T.C."/>
            <person name="Voolstra C.R."/>
        </authorList>
    </citation>
    <scope>NUCLEOTIDE SEQUENCE [LARGE SCALE GENOMIC DNA]</scope>
    <source>
        <strain evidence="8 9">CCMP2467</strain>
    </source>
</reference>
<dbReference type="InterPro" id="IPR036452">
    <property type="entry name" value="Ribo_hydro-like"/>
</dbReference>
<dbReference type="SUPFAM" id="SSF53590">
    <property type="entry name" value="Nucleoside hydrolase"/>
    <property type="match status" value="1"/>
</dbReference>
<dbReference type="Gene3D" id="3.40.720.10">
    <property type="entry name" value="Alkaline Phosphatase, subunit A"/>
    <property type="match status" value="1"/>
</dbReference>
<evidence type="ECO:0000313" key="9">
    <source>
        <dbReference type="Proteomes" id="UP000186817"/>
    </source>
</evidence>
<evidence type="ECO:0000259" key="6">
    <source>
        <dbReference type="Pfam" id="PF00884"/>
    </source>
</evidence>
<dbReference type="InterPro" id="IPR001910">
    <property type="entry name" value="Inosine/uridine_hydrolase_dom"/>
</dbReference>
<protein>
    <submittedName>
        <fullName evidence="8">Arylsulfatase</fullName>
    </submittedName>
</protein>
<keyword evidence="4" id="KW-0378">Hydrolase</keyword>
<dbReference type="EMBL" id="LSRX01001421">
    <property type="protein sequence ID" value="OLP80053.1"/>
    <property type="molecule type" value="Genomic_DNA"/>
</dbReference>
<dbReference type="InterPro" id="IPR000917">
    <property type="entry name" value="Sulfatase_N"/>
</dbReference>
<evidence type="ECO:0000256" key="1">
    <source>
        <dbReference type="ARBA" id="ARBA00008779"/>
    </source>
</evidence>
<comment type="caution">
    <text evidence="8">The sequence shown here is derived from an EMBL/GenBank/DDBJ whole genome shotgun (WGS) entry which is preliminary data.</text>
</comment>
<dbReference type="InterPro" id="IPR024607">
    <property type="entry name" value="Sulfatase_CS"/>
</dbReference>
<dbReference type="GO" id="GO:0046872">
    <property type="term" value="F:metal ion binding"/>
    <property type="evidence" value="ECO:0007669"/>
    <property type="project" value="UniProtKB-KW"/>
</dbReference>
<sequence length="1533" mass="168548">MRLWPLQSSDLRTWPESVRCHLLACLDAHSLASLQVASLFLAHLATERSSCGWRAPMGLTVMLVYWLGIYDSAGLLEVEVKKCSLCPLGTEVGKAEAGQLLRVVGRLEVGGTRCFGLESGEWDLEPSLKGPLEVRKMNNEEAEVQAEESVMLRKEPTDLPWAATKKAHLQGEMWMEVMQLGGMYSPEAAYGLAQKGFWTSDTCDESRTVTPCNGAEKFIEVVFSTALNLRKVRIQQAASNHPQDFLRNGTLEVGGLPLPRVAADQPHCDSYQAIAPVVQREVAWSGALASPAHCLRIRMLAAQKEWIMLKFVEVSAEVGPITPAAAPAVKATPSNYQELQQELPSVASTTVSARDDQTVTEPLTFEPSETSTVPAASTALSVPLSPLSRIEEPSSTYRAPLAKLNAIVHSMEEPNQDTLACMLAFSVGLLAGITGWANVFLCQALSLPGVHLVGRLPCWMSSFVPAIDSMLFLSLEPPSVYCSFREKDRKLARETGSKMHLTWWSSFLVMHQAPEARRLFGARSWEEVQSPARRSDPARFQVVGSAHLRRWLAIGLSLRCEQQAAMDKAVEVLKKLLAAGDASLVVVAHLSDELPEQRSSCHARPETKHVNVLCLCGMALAVHAQSSCSRWLAIDTDAGVDDAIAICMALQLAERSNFELKLITTCFGNCSLEQVTVNVAKCLAAVKPAQRPLVANGAAHCLAGTAIDASHFHGHDGLGDAQTPEPPAELLPGTGAPGAVAELLALAQRARHEGADLILVTLGPLTNLALALRENPKLPEMLTEVFVMGCCGNGRGNHGRVTEFNVHADPEAAAEVFAASWERLTVASWELTVLATVPWPRFDRLLASNSEVGKFLAAIAHLPYVQKRSTTSCSRGQLGCWASLAAWVLDLCSPLLQSLEASGRTGLWQLRSLPGAIICDAVVMAMALRPEIIQRASEVHVEIELGGAITRGQTVVDWGTCFDGVHRPKHVRWVEELTVAPLKCLLSPVTARNSAMATRTPWRCSVQVWTLVTWLSHVSAAPNILFIMADQFRYDLIDPVRTPHLHGLRRQGAAFLRHYSSTPSCTPARAAILTGRSPWRHGMLGYGAVAERYPQEVARSMAAAGLRTSVVGKNHFGWNRTSGRPIAHEFSELQIYDGLGNGFKNGSEFDDYDRWFQQRMPGQDPLASGGLDWNSWRGAPYEYSERLHPTAWTGQLARRVLSSLSRASAKAAQPFFLKVSFHRPHSPYDPPARLLNITPSPVRPPARASDGWDSRFRECSAQGSRDAWCGEVDHDSLSMARRSYQASISFVDEEIGSILGLMGELGILGNTFILFTSDHGDMQMDHFLWRKSYPYEGSAHIPLLMKWPDNMQADFVDRGSVISAVTELRDLYPTFLDLVGEWNTSHEAELDGRPLTWLLRRGGAAGARAAKWRQWVDLEHDICYNETNHWNALTDGATKFIFHACSGEEQLFDLVRDPGETRDVSKDAERFEQVKQWRQRLIAQFDAEGRGPEWVQHGILQRRCSSCLYSPNYPGPTADCHKASTQGDLAVIV</sequence>
<gene>
    <name evidence="8" type="ORF">AK812_SmicGene39580</name>
</gene>
<dbReference type="GO" id="GO:0016799">
    <property type="term" value="F:hydrolase activity, hydrolyzing N-glycosyl compounds"/>
    <property type="evidence" value="ECO:0007669"/>
    <property type="project" value="InterPro"/>
</dbReference>
<dbReference type="OrthoDB" id="96314at2759"/>
<dbReference type="SUPFAM" id="SSF53649">
    <property type="entry name" value="Alkaline phosphatase-like"/>
    <property type="match status" value="1"/>
</dbReference>
<dbReference type="PANTHER" id="PTHR42693:SF53">
    <property type="entry name" value="ENDO-4-O-SULFATASE"/>
    <property type="match status" value="1"/>
</dbReference>